<organism evidence="2 3">
    <name type="scientific">Dorea longicatena DSM 13814</name>
    <dbReference type="NCBI Taxonomy" id="411462"/>
    <lineage>
        <taxon>Bacteria</taxon>
        <taxon>Bacillati</taxon>
        <taxon>Bacillota</taxon>
        <taxon>Clostridia</taxon>
        <taxon>Lachnospirales</taxon>
        <taxon>Lachnospiraceae</taxon>
        <taxon>Dorea</taxon>
    </lineage>
</organism>
<protein>
    <recommendedName>
        <fullName evidence="1">Transglutaminase-like domain-containing protein</fullName>
    </recommendedName>
</protein>
<comment type="caution">
    <text evidence="2">The sequence shown here is derived from an EMBL/GenBank/DDBJ whole genome shotgun (WGS) entry which is preliminary data.</text>
</comment>
<dbReference type="Proteomes" id="UP000004016">
    <property type="component" value="Unassembled WGS sequence"/>
</dbReference>
<reference evidence="2 3" key="1">
    <citation type="submission" date="2007-03" db="EMBL/GenBank/DDBJ databases">
        <authorList>
            <person name="Fulton L."/>
            <person name="Clifton S."/>
            <person name="Fulton B."/>
            <person name="Xu J."/>
            <person name="Minx P."/>
            <person name="Pepin K.H."/>
            <person name="Johnson M."/>
            <person name="Thiruvilangam P."/>
            <person name="Bhonagiri V."/>
            <person name="Nash W.E."/>
            <person name="Mardis E.R."/>
            <person name="Wilson R.K."/>
        </authorList>
    </citation>
    <scope>NUCLEOTIDE SEQUENCE [LARGE SCALE GENOMIC DNA]</scope>
    <source>
        <strain evidence="2 3">DSM 13814</strain>
    </source>
</reference>
<dbReference type="AlphaFoldDB" id="A6BJW1"/>
<proteinExistence type="predicted"/>
<dbReference type="InterPro" id="IPR002931">
    <property type="entry name" value="Transglutaminase-like"/>
</dbReference>
<evidence type="ECO:0000259" key="1">
    <source>
        <dbReference type="SMART" id="SM00460"/>
    </source>
</evidence>
<dbReference type="GO" id="GO:0005737">
    <property type="term" value="C:cytoplasm"/>
    <property type="evidence" value="ECO:0007669"/>
    <property type="project" value="TreeGrafter"/>
</dbReference>
<dbReference type="Gene3D" id="3.10.620.30">
    <property type="match status" value="1"/>
</dbReference>
<evidence type="ECO:0000313" key="3">
    <source>
        <dbReference type="Proteomes" id="UP000004016"/>
    </source>
</evidence>
<reference evidence="2 3" key="2">
    <citation type="submission" date="2007-04" db="EMBL/GenBank/DDBJ databases">
        <title>Draft genome sequence of Dorea longicatena (DSM 13814).</title>
        <authorList>
            <person name="Sudarsanam P."/>
            <person name="Ley R."/>
            <person name="Guruge J."/>
            <person name="Turnbaugh P.J."/>
            <person name="Mahowald M."/>
            <person name="Liep D."/>
            <person name="Gordon J."/>
        </authorList>
    </citation>
    <scope>NUCLEOTIDE SEQUENCE [LARGE SCALE GENOMIC DNA]</scope>
    <source>
        <strain evidence="2 3">DSM 13814</strain>
    </source>
</reference>
<gene>
    <name evidence="2" type="ORF">DORLON_02606</name>
</gene>
<dbReference type="InterPro" id="IPR038765">
    <property type="entry name" value="Papain-like_cys_pep_sf"/>
</dbReference>
<dbReference type="SMART" id="SM00460">
    <property type="entry name" value="TGc"/>
    <property type="match status" value="1"/>
</dbReference>
<dbReference type="eggNOG" id="COG5279">
    <property type="taxonomic scope" value="Bacteria"/>
</dbReference>
<feature type="domain" description="Transglutaminase-like" evidence="1">
    <location>
        <begin position="151"/>
        <end position="212"/>
    </location>
</feature>
<dbReference type="Pfam" id="PF01841">
    <property type="entry name" value="Transglut_core"/>
    <property type="match status" value="1"/>
</dbReference>
<dbReference type="EMBL" id="AAXB02000018">
    <property type="protein sequence ID" value="EDM62046.1"/>
    <property type="molecule type" value="Genomic_DNA"/>
</dbReference>
<dbReference type="InterPro" id="IPR052557">
    <property type="entry name" value="CAP/Cytokinesis_protein"/>
</dbReference>
<sequence>MDQIYKGTEEDRMEPYYYSKMNKVQQAAYHAIRQGLLEISDSIQIPGMEAEELYNVFFRLRLDHPEIFWATGYKYKYYSDSPNFIFIPEYLFDKNKIKEHQKALKSRVEKLIRPVKDKSEWEKEKYVHDFICENVHYDKLKKPYSHEIIGPLGQGVGVCEGIAKSVKVLCDALGIWCMIAVCGNNPEKGIKYRHTWNIVKIGGKYYHLDATFDNTLGNGEKMSDRQASKEIRYDYFNLNDKSIFRDHEPLIAPAPKCEDGEHFYYKEKKLSFTKTEDVYKRALQTAKKGRVFTFHWRGGYLTKAVLDELLDLIQKAGKEKQKNARISLNWPQAVIRFDYVEDHGEAEPEVVVEEANEGEKE</sequence>
<dbReference type="PANTHER" id="PTHR46333:SF2">
    <property type="entry name" value="CYTOKINESIS PROTEIN 3"/>
    <property type="match status" value="1"/>
</dbReference>
<dbReference type="SUPFAM" id="SSF54001">
    <property type="entry name" value="Cysteine proteinases"/>
    <property type="match status" value="1"/>
</dbReference>
<dbReference type="HOGENOM" id="CLU_815826_0_0_9"/>
<dbReference type="PANTHER" id="PTHR46333">
    <property type="entry name" value="CYTOKINESIS PROTEIN 3"/>
    <property type="match status" value="1"/>
</dbReference>
<accession>A6BJW1</accession>
<evidence type="ECO:0000313" key="2">
    <source>
        <dbReference type="EMBL" id="EDM62046.1"/>
    </source>
</evidence>
<name>A6BJW1_9FIRM</name>